<reference evidence="2 3" key="1">
    <citation type="submission" date="2017-05" db="EMBL/GenBank/DDBJ databases">
        <authorList>
            <person name="Varghese N."/>
            <person name="Submissions S."/>
        </authorList>
    </citation>
    <scope>NUCLEOTIDE SEQUENCE [LARGE SCALE GENOMIC DNA]</scope>
    <source>
        <strain evidence="2 3">DSM 21342</strain>
    </source>
</reference>
<evidence type="ECO:0000259" key="1">
    <source>
        <dbReference type="Pfam" id="PF00535"/>
    </source>
</evidence>
<protein>
    <submittedName>
        <fullName evidence="2">Glycosyltransferase, GT2 family</fullName>
    </submittedName>
</protein>
<dbReference type="CDD" id="cd06433">
    <property type="entry name" value="GT_2_WfgS_like"/>
    <property type="match status" value="1"/>
</dbReference>
<dbReference type="OrthoDB" id="9788101at2"/>
<dbReference type="PANTHER" id="PTHR22916:SF3">
    <property type="entry name" value="UDP-GLCNAC:BETAGAL BETA-1,3-N-ACETYLGLUCOSAMINYLTRANSFERASE-LIKE PROTEIN 1"/>
    <property type="match status" value="1"/>
</dbReference>
<dbReference type="Gene3D" id="3.90.550.10">
    <property type="entry name" value="Spore Coat Polysaccharide Biosynthesis Protein SpsA, Chain A"/>
    <property type="match status" value="1"/>
</dbReference>
<dbReference type="GO" id="GO:0016758">
    <property type="term" value="F:hexosyltransferase activity"/>
    <property type="evidence" value="ECO:0007669"/>
    <property type="project" value="UniProtKB-ARBA"/>
</dbReference>
<dbReference type="EMBL" id="FXSZ01000004">
    <property type="protein sequence ID" value="SMO61511.1"/>
    <property type="molecule type" value="Genomic_DNA"/>
</dbReference>
<gene>
    <name evidence="2" type="ORF">SAMN06265350_104256</name>
</gene>
<dbReference type="SUPFAM" id="SSF53448">
    <property type="entry name" value="Nucleotide-diphospho-sugar transferases"/>
    <property type="match status" value="1"/>
</dbReference>
<evidence type="ECO:0000313" key="3">
    <source>
        <dbReference type="Proteomes" id="UP000315971"/>
    </source>
</evidence>
<name>A0A521CRX9_9SPHI</name>
<dbReference type="AlphaFoldDB" id="A0A521CRX9"/>
<keyword evidence="3" id="KW-1185">Reference proteome</keyword>
<evidence type="ECO:0000313" key="2">
    <source>
        <dbReference type="EMBL" id="SMO61511.1"/>
    </source>
</evidence>
<dbReference type="Proteomes" id="UP000315971">
    <property type="component" value="Unassembled WGS sequence"/>
</dbReference>
<organism evidence="2 3">
    <name type="scientific">Solitalea koreensis</name>
    <dbReference type="NCBI Taxonomy" id="543615"/>
    <lineage>
        <taxon>Bacteria</taxon>
        <taxon>Pseudomonadati</taxon>
        <taxon>Bacteroidota</taxon>
        <taxon>Sphingobacteriia</taxon>
        <taxon>Sphingobacteriales</taxon>
        <taxon>Sphingobacteriaceae</taxon>
        <taxon>Solitalea</taxon>
    </lineage>
</organism>
<dbReference type="InterPro" id="IPR001173">
    <property type="entry name" value="Glyco_trans_2-like"/>
</dbReference>
<dbReference type="PANTHER" id="PTHR22916">
    <property type="entry name" value="GLYCOSYLTRANSFERASE"/>
    <property type="match status" value="1"/>
</dbReference>
<dbReference type="RefSeq" id="WP_142603288.1">
    <property type="nucleotide sequence ID" value="NZ_FXSZ01000004.1"/>
</dbReference>
<proteinExistence type="predicted"/>
<dbReference type="Pfam" id="PF00535">
    <property type="entry name" value="Glycos_transf_2"/>
    <property type="match status" value="1"/>
</dbReference>
<accession>A0A521CRX9</accession>
<feature type="domain" description="Glycosyltransferase 2-like" evidence="1">
    <location>
        <begin position="5"/>
        <end position="141"/>
    </location>
</feature>
<dbReference type="InterPro" id="IPR029044">
    <property type="entry name" value="Nucleotide-diphossugar_trans"/>
</dbReference>
<sequence>MVKYSIITVCLNSEETIERCIRSVQCQKGQNIEHIVIDGLSSDKTLDIVKKYEDVTYLSEKDNGIYDAMNKGVNLSKGDYVLFLNSDDELKCNYFEECDRVLENSDFDFLGVGVKMISNQNVREWIPENLSLLKHLWRMPIPHPGFLVKRNLFLKLGGFDTQFRIAADYDFVLRLFRLTNKGAVLKKSLVNFYLGGVSNSSKILAENHNVRIKNYNSQVFIYLAYALDYLRWIKNK</sequence>
<keyword evidence="2" id="KW-0808">Transferase</keyword>